<comment type="caution">
    <text evidence="2">The sequence shown here is derived from an EMBL/GenBank/DDBJ whole genome shotgun (WGS) entry which is preliminary data.</text>
</comment>
<dbReference type="OrthoDB" id="489446at2"/>
<feature type="domain" description="DUF6745" evidence="1">
    <location>
        <begin position="171"/>
        <end position="328"/>
    </location>
</feature>
<proteinExistence type="predicted"/>
<dbReference type="AlphaFoldDB" id="A0A139WXL0"/>
<evidence type="ECO:0000313" key="2">
    <source>
        <dbReference type="EMBL" id="KYC37181.1"/>
    </source>
</evidence>
<sequence length="341" mass="39341">MSNQKIDKIAPKQEALISVYLDKWKKIIFSTEKIHRKKATKSLNKAYALNGLSKPRIIFLDSPAAIESIGLQVWIEPRGKLYSYLSSQFQNQIENPLWHIISAKLFHGSINEHALLINLYFPLESLIKNHLYRVDGYETFETKYWLAYSCLFDFCISVLNCAYPAEYWYIMQDVAENCGLIFGSESVAIICDRPTKISFDNQNRLHAEAEPAIQFSDGYSVYAYHGVIIPEKYGLSLPQKWQSEWILEEESAKLRHVLIQGIGYARICEELKAVELDLWKDYVLLGIDEGLGVEPLYFLKMICPSTKQIHLLRVPPNINSAKEAICWMNWSINLTDFPMQV</sequence>
<dbReference type="InterPro" id="IPR046633">
    <property type="entry name" value="DUF6745"/>
</dbReference>
<keyword evidence="3" id="KW-1185">Reference proteome</keyword>
<accession>A0A139WXL0</accession>
<dbReference type="Pfam" id="PF20530">
    <property type="entry name" value="DUF6745"/>
    <property type="match status" value="1"/>
</dbReference>
<dbReference type="RefSeq" id="WP_017744999.1">
    <property type="nucleotide sequence ID" value="NZ_KQ976354.1"/>
</dbReference>
<evidence type="ECO:0000259" key="1">
    <source>
        <dbReference type="Pfam" id="PF20530"/>
    </source>
</evidence>
<protein>
    <recommendedName>
        <fullName evidence="1">DUF6745 domain-containing protein</fullName>
    </recommendedName>
</protein>
<dbReference type="Proteomes" id="UP000076925">
    <property type="component" value="Unassembled WGS sequence"/>
</dbReference>
<name>A0A139WXL0_9CYAN</name>
<organism evidence="2 3">
    <name type="scientific">Scytonema hofmannii PCC 7110</name>
    <dbReference type="NCBI Taxonomy" id="128403"/>
    <lineage>
        <taxon>Bacteria</taxon>
        <taxon>Bacillati</taxon>
        <taxon>Cyanobacteriota</taxon>
        <taxon>Cyanophyceae</taxon>
        <taxon>Nostocales</taxon>
        <taxon>Scytonemataceae</taxon>
        <taxon>Scytonema</taxon>
    </lineage>
</organism>
<evidence type="ECO:0000313" key="3">
    <source>
        <dbReference type="Proteomes" id="UP000076925"/>
    </source>
</evidence>
<dbReference type="EMBL" id="ANNX02000047">
    <property type="protein sequence ID" value="KYC37181.1"/>
    <property type="molecule type" value="Genomic_DNA"/>
</dbReference>
<gene>
    <name evidence="2" type="ORF">WA1_47000</name>
</gene>
<dbReference type="STRING" id="128403.WA1_47000"/>
<reference evidence="2 3" key="1">
    <citation type="journal article" date="2013" name="Genome Biol. Evol.">
        <title>Genomes of Stigonematalean cyanobacteria (subsection V) and the evolution of oxygenic photosynthesis from prokaryotes to plastids.</title>
        <authorList>
            <person name="Dagan T."/>
            <person name="Roettger M."/>
            <person name="Stucken K."/>
            <person name="Landan G."/>
            <person name="Koch R."/>
            <person name="Major P."/>
            <person name="Gould S.B."/>
            <person name="Goremykin V.V."/>
            <person name="Rippka R."/>
            <person name="Tandeau de Marsac N."/>
            <person name="Gugger M."/>
            <person name="Lockhart P.J."/>
            <person name="Allen J.F."/>
            <person name="Brune I."/>
            <person name="Maus I."/>
            <person name="Puhler A."/>
            <person name="Martin W.F."/>
        </authorList>
    </citation>
    <scope>NUCLEOTIDE SEQUENCE [LARGE SCALE GENOMIC DNA]</scope>
    <source>
        <strain evidence="2 3">PCC 7110</strain>
    </source>
</reference>